<feature type="compositionally biased region" description="Polar residues" evidence="1">
    <location>
        <begin position="122"/>
        <end position="140"/>
    </location>
</feature>
<gene>
    <name evidence="2" type="ORF">PMAA_001500</name>
</gene>
<feature type="compositionally biased region" description="Basic and acidic residues" evidence="1">
    <location>
        <begin position="202"/>
        <end position="213"/>
    </location>
</feature>
<dbReference type="HOGENOM" id="CLU_033575_0_1_1"/>
<evidence type="ECO:0000256" key="1">
    <source>
        <dbReference type="SAM" id="MobiDB-lite"/>
    </source>
</evidence>
<keyword evidence="3" id="KW-1185">Reference proteome</keyword>
<organism evidence="2 3">
    <name type="scientific">Talaromyces marneffei (strain ATCC 18224 / CBS 334.59 / QM 7333)</name>
    <name type="common">Penicillium marneffei</name>
    <dbReference type="NCBI Taxonomy" id="441960"/>
    <lineage>
        <taxon>Eukaryota</taxon>
        <taxon>Fungi</taxon>
        <taxon>Dikarya</taxon>
        <taxon>Ascomycota</taxon>
        <taxon>Pezizomycotina</taxon>
        <taxon>Eurotiomycetes</taxon>
        <taxon>Eurotiomycetidae</taxon>
        <taxon>Eurotiales</taxon>
        <taxon>Trichocomaceae</taxon>
        <taxon>Talaromyces</taxon>
        <taxon>Talaromyces sect. Talaromyces</taxon>
    </lineage>
</organism>
<feature type="compositionally biased region" description="Basic and acidic residues" evidence="1">
    <location>
        <begin position="155"/>
        <end position="168"/>
    </location>
</feature>
<dbReference type="OrthoDB" id="9932926at2759"/>
<sequence length="384" mass="41342">MADSTLYLYTSLTAGSSHIITATSRLETILKANKIPFQAIDIATDDAARRLWGRYSKGRKLPGLVKFKTIIGDLEQIEEWNEYGELKAEIGAVSDPNDFSSEPKKADAVEVPKPAPVVAPMSNKSSGTSTPHIQIQNPPVSENKEDQRTLALRLAGEEAAARAKENARSKLGAKPVTTEGEGKATPTSDPTAKGTESVASVKGDKEDEKKSDTDAAAISKPTDSDIETKKPTSTSDSTAGRSVVPESIPPSLKRPPLADEVAAVSSENFHADDAEVLGLVGHHRGSIVSATTQDEQEQVREDIRASISDVPADADIDALRKTAEAKKGDTIAEDEDEDSEEEEEEEEKKEDKPAETKKEVKKEEEKTQKQDPKNESKAGVSVDD</sequence>
<feature type="compositionally biased region" description="Polar residues" evidence="1">
    <location>
        <begin position="231"/>
        <end position="240"/>
    </location>
</feature>
<protein>
    <submittedName>
        <fullName evidence="2">Uncharacterized protein</fullName>
    </submittedName>
</protein>
<dbReference type="AlphaFoldDB" id="B6QSK2"/>
<evidence type="ECO:0000313" key="2">
    <source>
        <dbReference type="EMBL" id="EEA19355.1"/>
    </source>
</evidence>
<feature type="region of interest" description="Disordered" evidence="1">
    <location>
        <begin position="94"/>
        <end position="259"/>
    </location>
</feature>
<feature type="compositionally biased region" description="Basic and acidic residues" evidence="1">
    <location>
        <begin position="349"/>
        <end position="376"/>
    </location>
</feature>
<dbReference type="InterPro" id="IPR036249">
    <property type="entry name" value="Thioredoxin-like_sf"/>
</dbReference>
<dbReference type="InterPro" id="IPR006993">
    <property type="entry name" value="Glut_rich_SH3-bd"/>
</dbReference>
<dbReference type="VEuPathDB" id="FungiDB:PMAA_001500"/>
<accession>B6QSK2</accession>
<feature type="region of interest" description="Disordered" evidence="1">
    <location>
        <begin position="304"/>
        <end position="384"/>
    </location>
</feature>
<reference evidence="3" key="1">
    <citation type="journal article" date="2015" name="Genome Announc.">
        <title>Genome sequence of the AIDS-associated pathogen Penicillium marneffei (ATCC18224) and its near taxonomic relative Talaromyces stipitatus (ATCC10500).</title>
        <authorList>
            <person name="Nierman W.C."/>
            <person name="Fedorova-Abrams N.D."/>
            <person name="Andrianopoulos A."/>
        </authorList>
    </citation>
    <scope>NUCLEOTIDE SEQUENCE [LARGE SCALE GENOMIC DNA]</scope>
    <source>
        <strain evidence="3">ATCC 18224 / CBS 334.59 / QM 7333</strain>
    </source>
</reference>
<dbReference type="Gene3D" id="3.40.30.10">
    <property type="entry name" value="Glutaredoxin"/>
    <property type="match status" value="1"/>
</dbReference>
<feature type="compositionally biased region" description="Low complexity" evidence="1">
    <location>
        <begin position="111"/>
        <end position="120"/>
    </location>
</feature>
<dbReference type="Pfam" id="PF04908">
    <property type="entry name" value="SH3BGR"/>
    <property type="match status" value="1"/>
</dbReference>
<dbReference type="PROSITE" id="PS51354">
    <property type="entry name" value="GLUTAREDOXIN_2"/>
    <property type="match status" value="1"/>
</dbReference>
<feature type="compositionally biased region" description="Acidic residues" evidence="1">
    <location>
        <begin position="331"/>
        <end position="348"/>
    </location>
</feature>
<dbReference type="Proteomes" id="UP000001294">
    <property type="component" value="Unassembled WGS sequence"/>
</dbReference>
<dbReference type="SUPFAM" id="SSF52833">
    <property type="entry name" value="Thioredoxin-like"/>
    <property type="match status" value="1"/>
</dbReference>
<evidence type="ECO:0000313" key="3">
    <source>
        <dbReference type="Proteomes" id="UP000001294"/>
    </source>
</evidence>
<dbReference type="PhylomeDB" id="B6QSK2"/>
<dbReference type="EMBL" id="DS995905">
    <property type="protein sequence ID" value="EEA19355.1"/>
    <property type="molecule type" value="Genomic_DNA"/>
</dbReference>
<dbReference type="STRING" id="441960.B6QSK2"/>
<feature type="compositionally biased region" description="Basic and acidic residues" evidence="1">
    <location>
        <begin position="101"/>
        <end position="110"/>
    </location>
</feature>
<feature type="compositionally biased region" description="Basic and acidic residues" evidence="1">
    <location>
        <begin position="317"/>
        <end position="330"/>
    </location>
</feature>
<name>B6QSK2_TALMQ</name>
<proteinExistence type="predicted"/>